<keyword evidence="1" id="KW-0285">Flavoprotein</keyword>
<name>A0A402AFN6_9CHLR</name>
<dbReference type="Gene3D" id="3.20.20.30">
    <property type="entry name" value="Luciferase-like domain"/>
    <property type="match status" value="1"/>
</dbReference>
<accession>A0A402AFN6</accession>
<sequence>MKFGLAIPNCHGDFSDIHLVAEVAHEAEEAGWDGFFLWDHIGDKWGDEVSDPWIMLAAIAMRTQRVNLGTMVTPMTRRRPWKLAREIATLDHLSNGRMILGAGSGGGIEYTNYHEPGDVKTYGERMDEALELLSSLWSGERISYEGQYYQIENVRHLPRPIQQPRIPIWIGGVWPNKKPMRRAARWDGVCPIGKGVGMTEQMTPGQVQACFDYIRSQQSPEQANNQDYARVQWGILDGKDHGYDAALVSAYAEVGVNWWIENLSWERGTLQELRSYIRQGPPQLA</sequence>
<dbReference type="InterPro" id="IPR050172">
    <property type="entry name" value="SsuD_RutA_monooxygenase"/>
</dbReference>
<gene>
    <name evidence="6" type="ORF">KDK_17210</name>
</gene>
<dbReference type="RefSeq" id="WP_126549528.1">
    <property type="nucleotide sequence ID" value="NZ_BIFS01000001.1"/>
</dbReference>
<dbReference type="SUPFAM" id="SSF51679">
    <property type="entry name" value="Bacterial luciferase-like"/>
    <property type="match status" value="1"/>
</dbReference>
<dbReference type="GO" id="GO:0008726">
    <property type="term" value="F:alkanesulfonate monooxygenase activity"/>
    <property type="evidence" value="ECO:0007669"/>
    <property type="project" value="TreeGrafter"/>
</dbReference>
<dbReference type="PANTHER" id="PTHR42847:SF4">
    <property type="entry name" value="ALKANESULFONATE MONOOXYGENASE-RELATED"/>
    <property type="match status" value="1"/>
</dbReference>
<organism evidence="6 7">
    <name type="scientific">Dictyobacter kobayashii</name>
    <dbReference type="NCBI Taxonomy" id="2014872"/>
    <lineage>
        <taxon>Bacteria</taxon>
        <taxon>Bacillati</taxon>
        <taxon>Chloroflexota</taxon>
        <taxon>Ktedonobacteria</taxon>
        <taxon>Ktedonobacterales</taxon>
        <taxon>Dictyobacteraceae</taxon>
        <taxon>Dictyobacter</taxon>
    </lineage>
</organism>
<evidence type="ECO:0000313" key="6">
    <source>
        <dbReference type="EMBL" id="GCE17921.1"/>
    </source>
</evidence>
<keyword evidence="2" id="KW-0288">FMN</keyword>
<dbReference type="Proteomes" id="UP000287188">
    <property type="component" value="Unassembled WGS sequence"/>
</dbReference>
<dbReference type="EMBL" id="BIFS01000001">
    <property type="protein sequence ID" value="GCE17921.1"/>
    <property type="molecule type" value="Genomic_DNA"/>
</dbReference>
<keyword evidence="7" id="KW-1185">Reference proteome</keyword>
<feature type="domain" description="Luciferase-like" evidence="5">
    <location>
        <begin position="1"/>
        <end position="176"/>
    </location>
</feature>
<evidence type="ECO:0000256" key="2">
    <source>
        <dbReference type="ARBA" id="ARBA00022643"/>
    </source>
</evidence>
<dbReference type="InterPro" id="IPR011251">
    <property type="entry name" value="Luciferase-like_dom"/>
</dbReference>
<evidence type="ECO:0000256" key="4">
    <source>
        <dbReference type="ARBA" id="ARBA00023033"/>
    </source>
</evidence>
<protein>
    <submittedName>
        <fullName evidence="6">Luciferase-like protein</fullName>
    </submittedName>
</protein>
<evidence type="ECO:0000259" key="5">
    <source>
        <dbReference type="Pfam" id="PF00296"/>
    </source>
</evidence>
<keyword evidence="3" id="KW-0560">Oxidoreductase</keyword>
<dbReference type="Pfam" id="PF00296">
    <property type="entry name" value="Bac_luciferase"/>
    <property type="match status" value="1"/>
</dbReference>
<reference evidence="7" key="1">
    <citation type="submission" date="2018-12" db="EMBL/GenBank/DDBJ databases">
        <title>Tengunoibacter tsumagoiensis gen. nov., sp. nov., Dictyobacter kobayashii sp. nov., D. alpinus sp. nov., and D. joshuensis sp. nov. and description of Dictyobacteraceae fam. nov. within the order Ktedonobacterales isolated from Tengu-no-mugimeshi.</title>
        <authorList>
            <person name="Wang C.M."/>
            <person name="Zheng Y."/>
            <person name="Sakai Y."/>
            <person name="Toyoda A."/>
            <person name="Minakuchi Y."/>
            <person name="Abe K."/>
            <person name="Yokota A."/>
            <person name="Yabe S."/>
        </authorList>
    </citation>
    <scope>NUCLEOTIDE SEQUENCE [LARGE SCALE GENOMIC DNA]</scope>
    <source>
        <strain evidence="7">Uno11</strain>
    </source>
</reference>
<dbReference type="InterPro" id="IPR036661">
    <property type="entry name" value="Luciferase-like_sf"/>
</dbReference>
<dbReference type="GO" id="GO:0046306">
    <property type="term" value="P:alkanesulfonate catabolic process"/>
    <property type="evidence" value="ECO:0007669"/>
    <property type="project" value="TreeGrafter"/>
</dbReference>
<evidence type="ECO:0000313" key="7">
    <source>
        <dbReference type="Proteomes" id="UP000287188"/>
    </source>
</evidence>
<proteinExistence type="predicted"/>
<comment type="caution">
    <text evidence="6">The sequence shown here is derived from an EMBL/GenBank/DDBJ whole genome shotgun (WGS) entry which is preliminary data.</text>
</comment>
<evidence type="ECO:0000256" key="1">
    <source>
        <dbReference type="ARBA" id="ARBA00022630"/>
    </source>
</evidence>
<dbReference type="PANTHER" id="PTHR42847">
    <property type="entry name" value="ALKANESULFONATE MONOOXYGENASE"/>
    <property type="match status" value="1"/>
</dbReference>
<keyword evidence="4" id="KW-0503">Monooxygenase</keyword>
<dbReference type="AlphaFoldDB" id="A0A402AFN6"/>
<dbReference type="OrthoDB" id="151009at2"/>
<evidence type="ECO:0000256" key="3">
    <source>
        <dbReference type="ARBA" id="ARBA00023002"/>
    </source>
</evidence>